<dbReference type="EnsemblMetazoa" id="NM_001161591">
    <property type="protein sequence ID" value="NP_001155063"/>
    <property type="gene ID" value="GeneID_100122970"/>
</dbReference>
<dbReference type="InterPro" id="IPR000719">
    <property type="entry name" value="Prot_kinase_dom"/>
</dbReference>
<dbReference type="PROSITE" id="PS50011">
    <property type="entry name" value="PROTEIN_KINASE_DOM"/>
    <property type="match status" value="1"/>
</dbReference>
<dbReference type="OMA" id="WDWIADR"/>
<proteinExistence type="inferred from homology"/>
<evidence type="ECO:0000256" key="1">
    <source>
        <dbReference type="ARBA" id="ARBA00012513"/>
    </source>
</evidence>
<gene>
    <name evidence="12" type="primary">100122970</name>
</gene>
<evidence type="ECO:0000256" key="8">
    <source>
        <dbReference type="ARBA" id="ARBA00037982"/>
    </source>
</evidence>
<evidence type="ECO:0000313" key="12">
    <source>
        <dbReference type="EnsemblMetazoa" id="XP_008212394"/>
    </source>
</evidence>
<evidence type="ECO:0000256" key="10">
    <source>
        <dbReference type="SAM" id="Coils"/>
    </source>
</evidence>
<keyword evidence="5" id="KW-0547">Nucleotide-binding</keyword>
<keyword evidence="7" id="KW-0067">ATP-binding</keyword>
<keyword evidence="4" id="KW-0808">Transferase</keyword>
<dbReference type="KEGG" id="nvi:100122970"/>
<dbReference type="EC" id="2.7.11.1" evidence="1"/>
<protein>
    <recommendedName>
        <fullName evidence="1">non-specific serine/threonine protein kinase</fullName>
        <ecNumber evidence="1">2.7.11.1</ecNumber>
    </recommendedName>
    <alternativeName>
        <fullName evidence="9">Heme-regulated eukaryotic initiation factor eIF-2-alpha kinase</fullName>
    </alternativeName>
</protein>
<reference evidence="12" key="1">
    <citation type="submission" date="2021-01" db="UniProtKB">
        <authorList>
            <consortium name="EnsemblMetazoa"/>
        </authorList>
    </citation>
    <scope>IDENTIFICATION</scope>
</reference>
<dbReference type="InterPro" id="IPR054521">
    <property type="entry name" value="HRI2_3H"/>
</dbReference>
<dbReference type="AlphaFoldDB" id="A0A7M7HDJ7"/>
<evidence type="ECO:0000256" key="5">
    <source>
        <dbReference type="ARBA" id="ARBA00022741"/>
    </source>
</evidence>
<dbReference type="PROSITE" id="PS00108">
    <property type="entry name" value="PROTEIN_KINASE_ST"/>
    <property type="match status" value="1"/>
</dbReference>
<dbReference type="InParanoid" id="A0A7M7HDJ7"/>
<evidence type="ECO:0000256" key="6">
    <source>
        <dbReference type="ARBA" id="ARBA00022777"/>
    </source>
</evidence>
<accession>A0A7M7HDJ7</accession>
<evidence type="ECO:0000313" key="13">
    <source>
        <dbReference type="Proteomes" id="UP000002358"/>
    </source>
</evidence>
<dbReference type="GO" id="GO:0005737">
    <property type="term" value="C:cytoplasm"/>
    <property type="evidence" value="ECO:0007669"/>
    <property type="project" value="TreeGrafter"/>
</dbReference>
<dbReference type="PANTHER" id="PTHR11042:SF187">
    <property type="entry name" value="EUKARYOTIC TRANSLATION INITIATION FACTOR 2-ALPHA KINASE 2"/>
    <property type="match status" value="1"/>
</dbReference>
<keyword evidence="3" id="KW-0597">Phosphoprotein</keyword>
<dbReference type="SUPFAM" id="SSF56112">
    <property type="entry name" value="Protein kinase-like (PK-like)"/>
    <property type="match status" value="1"/>
</dbReference>
<dbReference type="InterPro" id="IPR050339">
    <property type="entry name" value="CC_SR_Kinase"/>
</dbReference>
<dbReference type="PANTHER" id="PTHR11042">
    <property type="entry name" value="EUKARYOTIC TRANSLATION INITIATION FACTOR 2-ALPHA KINASE EIF2-ALPHA KINASE -RELATED"/>
    <property type="match status" value="1"/>
</dbReference>
<evidence type="ECO:0000256" key="3">
    <source>
        <dbReference type="ARBA" id="ARBA00022553"/>
    </source>
</evidence>
<dbReference type="GO" id="GO:0004694">
    <property type="term" value="F:eukaryotic translation initiation factor 2alpha kinase activity"/>
    <property type="evidence" value="ECO:0007669"/>
    <property type="project" value="TreeGrafter"/>
</dbReference>
<dbReference type="SMART" id="SM00220">
    <property type="entry name" value="S_TKc"/>
    <property type="match status" value="1"/>
</dbReference>
<evidence type="ECO:0000256" key="7">
    <source>
        <dbReference type="ARBA" id="ARBA00022840"/>
    </source>
</evidence>
<keyword evidence="2" id="KW-0723">Serine/threonine-protein kinase</keyword>
<name>A0A7M7HDJ7_NASVI</name>
<dbReference type="InterPro" id="IPR008271">
    <property type="entry name" value="Ser/Thr_kinase_AS"/>
</dbReference>
<dbReference type="Gene3D" id="3.30.200.20">
    <property type="entry name" value="Phosphorylase Kinase, domain 1"/>
    <property type="match status" value="1"/>
</dbReference>
<dbReference type="InterPro" id="IPR011009">
    <property type="entry name" value="Kinase-like_dom_sf"/>
</dbReference>
<evidence type="ECO:0000256" key="9">
    <source>
        <dbReference type="ARBA" id="ARBA00042914"/>
    </source>
</evidence>
<dbReference type="OrthoDB" id="1405469at2759"/>
<dbReference type="Proteomes" id="UP000002358">
    <property type="component" value="Chromosome 2"/>
</dbReference>
<organism evidence="12 13">
    <name type="scientific">Nasonia vitripennis</name>
    <name type="common">Parasitic wasp</name>
    <dbReference type="NCBI Taxonomy" id="7425"/>
    <lineage>
        <taxon>Eukaryota</taxon>
        <taxon>Metazoa</taxon>
        <taxon>Ecdysozoa</taxon>
        <taxon>Arthropoda</taxon>
        <taxon>Hexapoda</taxon>
        <taxon>Insecta</taxon>
        <taxon>Pterygota</taxon>
        <taxon>Neoptera</taxon>
        <taxon>Endopterygota</taxon>
        <taxon>Hymenoptera</taxon>
        <taxon>Apocrita</taxon>
        <taxon>Proctotrupomorpha</taxon>
        <taxon>Chalcidoidea</taxon>
        <taxon>Pteromalidae</taxon>
        <taxon>Pteromalinae</taxon>
        <taxon>Nasonia</taxon>
    </lineage>
</organism>
<comment type="similarity">
    <text evidence="8">Belongs to the protein kinase superfamily. Ser/Thr protein kinase family. GCN2 subfamily.</text>
</comment>
<dbReference type="GO" id="GO:0005634">
    <property type="term" value="C:nucleus"/>
    <property type="evidence" value="ECO:0007669"/>
    <property type="project" value="TreeGrafter"/>
</dbReference>
<evidence type="ECO:0000256" key="4">
    <source>
        <dbReference type="ARBA" id="ARBA00022679"/>
    </source>
</evidence>
<dbReference type="Gene3D" id="1.10.510.10">
    <property type="entry name" value="Transferase(Phosphotransferase) domain 1"/>
    <property type="match status" value="1"/>
</dbReference>
<dbReference type="GO" id="GO:0005524">
    <property type="term" value="F:ATP binding"/>
    <property type="evidence" value="ECO:0007669"/>
    <property type="project" value="UniProtKB-KW"/>
</dbReference>
<keyword evidence="10" id="KW-0175">Coiled coil</keyword>
<feature type="domain" description="Protein kinase" evidence="11">
    <location>
        <begin position="152"/>
        <end position="537"/>
    </location>
</feature>
<keyword evidence="6" id="KW-0418">Kinase</keyword>
<feature type="coiled-coil region" evidence="10">
    <location>
        <begin position="536"/>
        <end position="563"/>
    </location>
</feature>
<dbReference type="Pfam" id="PF22949">
    <property type="entry name" value="HRI2_3H"/>
    <property type="match status" value="1"/>
</dbReference>
<dbReference type="Pfam" id="PF00069">
    <property type="entry name" value="Pkinase"/>
    <property type="match status" value="2"/>
</dbReference>
<evidence type="ECO:0000256" key="2">
    <source>
        <dbReference type="ARBA" id="ARBA00022527"/>
    </source>
</evidence>
<sequence length="590" mass="66048">MAKDILGMDEKNFEENNPWSNLPTVTTFDKGTNSAPTRCIGENQKRKCSGKVMKKVSSSSILIGSLINQLCTILEKDPGQSKRLYFLLCDTLHQMKLIDPSYKLGGFELAQGKYMEAVYQLITVARDTLGSDNPVPIPRPLVTYVSSYEDQFRETGFIAGGGFGNVFKAVHKLDEVEYAIKKIVVRPGNVKSIMTHLEEVKTLAKLNHTNIVSYKQAWIEPMSTPNGLQCLPSISKAESNTYESRSSYSERNTFSGGKSYSYSSRKSKKSLTFSSDCQNRNLSKELRSKISCTSCESNSDIVSFREENEAYDISIESDASNNILEISSRSSTEESISSDESVEDRRICQYSSQTNQYAILYIQMALCEKTLRHWLDERTEPTPISMIASIATQILCGLNYIHSLKIVHHDIKPSNIFISTTGKLQVQLGDFGLACPLQRYNHDAIVGTHMYAAPEQLKGECNPKSDIYSLGIVLLELLIPMQTSMECIRIVNSLKAGENPTALAGSHPKWAQTISQLIQTNPIGRPSANELLDDLKLDKDLTITKLENENSKLQNENEVLRKDILVKDQIIEEQKNKIEELMAKLAKLES</sequence>
<keyword evidence="13" id="KW-1185">Reference proteome</keyword>
<dbReference type="EnsemblMetazoa" id="XM_008214172">
    <property type="protein sequence ID" value="XP_008212394"/>
    <property type="gene ID" value="GeneID_100122970"/>
</dbReference>
<evidence type="ECO:0000259" key="11">
    <source>
        <dbReference type="PROSITE" id="PS50011"/>
    </source>
</evidence>